<proteinExistence type="predicted"/>
<feature type="region of interest" description="Disordered" evidence="1">
    <location>
        <begin position="61"/>
        <end position="86"/>
    </location>
</feature>
<organism evidence="2">
    <name type="scientific">bioreactor metagenome</name>
    <dbReference type="NCBI Taxonomy" id="1076179"/>
    <lineage>
        <taxon>unclassified sequences</taxon>
        <taxon>metagenomes</taxon>
        <taxon>ecological metagenomes</taxon>
    </lineage>
</organism>
<dbReference type="AlphaFoldDB" id="A0A645HKL7"/>
<dbReference type="EMBL" id="VSSQ01095468">
    <property type="protein sequence ID" value="MPN39575.1"/>
    <property type="molecule type" value="Genomic_DNA"/>
</dbReference>
<comment type="caution">
    <text evidence="2">The sequence shown here is derived from an EMBL/GenBank/DDBJ whole genome shotgun (WGS) entry which is preliminary data.</text>
</comment>
<accession>A0A645HKL7</accession>
<sequence length="86" mass="9217">MNDAAVVARLVTGRAGLFFQQRNSGVRIDINQLHGGRHTDNAAANNHKIIHPLFSFALTDESGSGLSRKRNNHVGASVRGAGQDAR</sequence>
<gene>
    <name evidence="2" type="ORF">SDC9_187103</name>
</gene>
<evidence type="ECO:0000256" key="1">
    <source>
        <dbReference type="SAM" id="MobiDB-lite"/>
    </source>
</evidence>
<name>A0A645HKL7_9ZZZZ</name>
<reference evidence="2" key="1">
    <citation type="submission" date="2019-08" db="EMBL/GenBank/DDBJ databases">
        <authorList>
            <person name="Kucharzyk K."/>
            <person name="Murdoch R.W."/>
            <person name="Higgins S."/>
            <person name="Loffler F."/>
        </authorList>
    </citation>
    <scope>NUCLEOTIDE SEQUENCE</scope>
</reference>
<evidence type="ECO:0000313" key="2">
    <source>
        <dbReference type="EMBL" id="MPN39575.1"/>
    </source>
</evidence>
<protein>
    <submittedName>
        <fullName evidence="2">Uncharacterized protein</fullName>
    </submittedName>
</protein>